<dbReference type="Proteomes" id="UP000016566">
    <property type="component" value="Unassembled WGS sequence"/>
</dbReference>
<dbReference type="SUPFAM" id="SSF53850">
    <property type="entry name" value="Periplasmic binding protein-like II"/>
    <property type="match status" value="1"/>
</dbReference>
<dbReference type="Pfam" id="PF13379">
    <property type="entry name" value="NMT1_2"/>
    <property type="match status" value="1"/>
</dbReference>
<evidence type="ECO:0000313" key="2">
    <source>
        <dbReference type="EMBL" id="GAD57656.1"/>
    </source>
</evidence>
<dbReference type="PANTHER" id="PTHR30024">
    <property type="entry name" value="ALIPHATIC SULFONATES-BINDING PROTEIN-RELATED"/>
    <property type="match status" value="1"/>
</dbReference>
<dbReference type="eggNOG" id="COG0715">
    <property type="taxonomic scope" value="Bacteria"/>
</dbReference>
<feature type="chain" id="PRO_5004636649" description="ABC-type nitrate/sulfonate/bicarbonate transport systems, periplasmic components" evidence="1">
    <location>
        <begin position="26"/>
        <end position="338"/>
    </location>
</feature>
<evidence type="ECO:0000313" key="3">
    <source>
        <dbReference type="Proteomes" id="UP000016566"/>
    </source>
</evidence>
<keyword evidence="1" id="KW-0732">Signal</keyword>
<dbReference type="AlphaFoldDB" id="U2YQE4"/>
<evidence type="ECO:0008006" key="4">
    <source>
        <dbReference type="Google" id="ProtNLM"/>
    </source>
</evidence>
<proteinExistence type="predicted"/>
<evidence type="ECO:0000256" key="1">
    <source>
        <dbReference type="SAM" id="SignalP"/>
    </source>
</evidence>
<dbReference type="Gene3D" id="3.40.190.10">
    <property type="entry name" value="Periplasmic binding protein-like II"/>
    <property type="match status" value="2"/>
</dbReference>
<comment type="caution">
    <text evidence="2">The sequence shown here is derived from an EMBL/GenBank/DDBJ whole genome shotgun (WGS) entry which is preliminary data.</text>
</comment>
<gene>
    <name evidence="2" type="ORF">MBELCI_3708</name>
</gene>
<protein>
    <recommendedName>
        <fullName evidence="4">ABC-type nitrate/sulfonate/bicarbonate transport systems, periplasmic components</fullName>
    </recommendedName>
</protein>
<feature type="signal peptide" evidence="1">
    <location>
        <begin position="1"/>
        <end position="25"/>
    </location>
</feature>
<name>U2YQE4_9RHOB</name>
<keyword evidence="3" id="KW-1185">Reference proteome</keyword>
<reference evidence="2" key="1">
    <citation type="journal article" date="2013" name="Genome Announc.">
        <title>Draft Genome Sequence of Loktanella cinnabarina LL-001T, Isolated from Deep-Sea Floor Sediment.</title>
        <authorList>
            <person name="Nishi S."/>
            <person name="Tsubouchi T."/>
            <person name="Takaki Y."/>
            <person name="Koyanagi R."/>
            <person name="Satoh N."/>
            <person name="Maruyama T."/>
            <person name="Hatada Y."/>
        </authorList>
    </citation>
    <scope>NUCLEOTIDE SEQUENCE [LARGE SCALE GENOMIC DNA]</scope>
    <source>
        <strain evidence="2">LL-001</strain>
    </source>
</reference>
<sequence length="338" mass="35148">MRGSEMKTAITTLFVAGLVASPVVAQETEIEIGYMPILPVSQLFVALENGALDDTGIEADLVEFQNGPAMVQALLAGQLDVAYLGIGPAMVAHGRGADIKVVASNIIEQISLVALPPLAGDFEGNNPADAFTAFAAREGRKPVISTFPKGSVPETVLQYWMREEAGIDPDLIEIIHQGTAQVQQALLTGAVDGAAILEPVVSTTLARIEGAEVVAAGAEMFPDQPGAVLAVREGLLEKSPDAVEALVSAHIAATHLLAGDAAAAAPMVAKHVGGGRLDPAVVEAAIARSSEQFVADPNRIVEGTRAMHDFQIELGTLAQPVDLDALFDLNVFERAAAQ</sequence>
<dbReference type="STRING" id="1337093.MBELCI_3708"/>
<dbReference type="EMBL" id="BATB01000122">
    <property type="protein sequence ID" value="GAD57656.1"/>
    <property type="molecule type" value="Genomic_DNA"/>
</dbReference>
<organism evidence="2 3">
    <name type="scientific">Limimaricola cinnabarinus LL-001</name>
    <dbReference type="NCBI Taxonomy" id="1337093"/>
    <lineage>
        <taxon>Bacteria</taxon>
        <taxon>Pseudomonadati</taxon>
        <taxon>Pseudomonadota</taxon>
        <taxon>Alphaproteobacteria</taxon>
        <taxon>Rhodobacterales</taxon>
        <taxon>Paracoccaceae</taxon>
        <taxon>Limimaricola</taxon>
    </lineage>
</organism>
<accession>U2YQE4</accession>